<dbReference type="GO" id="GO:0046872">
    <property type="term" value="F:metal ion binding"/>
    <property type="evidence" value="ECO:0007669"/>
    <property type="project" value="UniProtKB-KW"/>
</dbReference>
<evidence type="ECO:0000256" key="2">
    <source>
        <dbReference type="ARBA" id="ARBA00004141"/>
    </source>
</evidence>
<dbReference type="PROSITE" id="PS50939">
    <property type="entry name" value="CYTOCHROME_B561"/>
    <property type="match status" value="1"/>
</dbReference>
<dbReference type="Proteomes" id="UP001438707">
    <property type="component" value="Unassembled WGS sequence"/>
</dbReference>
<dbReference type="GO" id="GO:0016020">
    <property type="term" value="C:membrane"/>
    <property type="evidence" value="ECO:0007669"/>
    <property type="project" value="UniProtKB-SubCell"/>
</dbReference>
<dbReference type="PANTHER" id="PTHR15422">
    <property type="entry name" value="OS05G0565100 PROTEIN"/>
    <property type="match status" value="1"/>
</dbReference>
<keyword evidence="8 11" id="KW-1133">Transmembrane helix</keyword>
<dbReference type="SMART" id="SM00665">
    <property type="entry name" value="B561"/>
    <property type="match status" value="1"/>
</dbReference>
<evidence type="ECO:0000256" key="9">
    <source>
        <dbReference type="ARBA" id="ARBA00023004"/>
    </source>
</evidence>
<evidence type="ECO:0000256" key="4">
    <source>
        <dbReference type="ARBA" id="ARBA00022617"/>
    </source>
</evidence>
<sequence length="173" mass="18165">MSIGFLGLIGQGILTSHAASRLQGPERSRLLVQHALWQASGLVAVAGAFWAVYQSKEIRGTPHFSNWHARTGLAAMSLSVLSALGGAVAFGKTGLLQFVPKDVQPVIKTAHRNAGVVTILVSTIAIEMGLIMPTAYQGALSHWMQGLIAGMALLIAYLAWAPEPAKSAGAKAR</sequence>
<reference evidence="13 14" key="1">
    <citation type="journal article" date="2024" name="Nat. Commun.">
        <title>Phylogenomics reveals the evolutionary origins of lichenization in chlorophyte algae.</title>
        <authorList>
            <person name="Puginier C."/>
            <person name="Libourel C."/>
            <person name="Otte J."/>
            <person name="Skaloud P."/>
            <person name="Haon M."/>
            <person name="Grisel S."/>
            <person name="Petersen M."/>
            <person name="Berrin J.G."/>
            <person name="Delaux P.M."/>
            <person name="Dal Grande F."/>
            <person name="Keller J."/>
        </authorList>
    </citation>
    <scope>NUCLEOTIDE SEQUENCE [LARGE SCALE GENOMIC DNA]</scope>
    <source>
        <strain evidence="13 14">SAG 2145</strain>
    </source>
</reference>
<feature type="transmembrane region" description="Helical" evidence="11">
    <location>
        <begin position="34"/>
        <end position="53"/>
    </location>
</feature>
<keyword evidence="3" id="KW-0813">Transport</keyword>
<keyword evidence="9" id="KW-0408">Iron</keyword>
<protein>
    <recommendedName>
        <fullName evidence="12">Cytochrome b561 domain-containing protein</fullName>
    </recommendedName>
</protein>
<evidence type="ECO:0000259" key="12">
    <source>
        <dbReference type="PROSITE" id="PS50939"/>
    </source>
</evidence>
<comment type="caution">
    <text evidence="13">The sequence shown here is derived from an EMBL/GenBank/DDBJ whole genome shotgun (WGS) entry which is preliminary data.</text>
</comment>
<dbReference type="EMBL" id="JALJOS010000011">
    <property type="protein sequence ID" value="KAK9833176.1"/>
    <property type="molecule type" value="Genomic_DNA"/>
</dbReference>
<dbReference type="Gene3D" id="1.20.120.1770">
    <property type="match status" value="1"/>
</dbReference>
<dbReference type="InterPro" id="IPR045150">
    <property type="entry name" value="CYB561D1/2"/>
</dbReference>
<evidence type="ECO:0000313" key="14">
    <source>
        <dbReference type="Proteomes" id="UP001438707"/>
    </source>
</evidence>
<feature type="domain" description="Cytochrome b561" evidence="12">
    <location>
        <begin position="1"/>
        <end position="168"/>
    </location>
</feature>
<evidence type="ECO:0000256" key="1">
    <source>
        <dbReference type="ARBA" id="ARBA00001970"/>
    </source>
</evidence>
<feature type="transmembrane region" description="Helical" evidence="11">
    <location>
        <begin position="73"/>
        <end position="90"/>
    </location>
</feature>
<dbReference type="InterPro" id="IPR006593">
    <property type="entry name" value="Cyt_b561/ferric_Rdtase_TM"/>
</dbReference>
<keyword evidence="6" id="KW-0479">Metal-binding</keyword>
<keyword evidence="14" id="KW-1185">Reference proteome</keyword>
<comment type="cofactor">
    <cofactor evidence="1">
        <name>heme b</name>
        <dbReference type="ChEBI" id="CHEBI:60344"/>
    </cofactor>
</comment>
<dbReference type="AlphaFoldDB" id="A0AAW1RH83"/>
<evidence type="ECO:0000256" key="8">
    <source>
        <dbReference type="ARBA" id="ARBA00022989"/>
    </source>
</evidence>
<accession>A0AAW1RH83</accession>
<keyword evidence="7" id="KW-0249">Electron transport</keyword>
<dbReference type="GO" id="GO:0140575">
    <property type="term" value="F:transmembrane monodehydroascorbate reductase activity"/>
    <property type="evidence" value="ECO:0007669"/>
    <property type="project" value="InterPro"/>
</dbReference>
<evidence type="ECO:0000256" key="5">
    <source>
        <dbReference type="ARBA" id="ARBA00022692"/>
    </source>
</evidence>
<evidence type="ECO:0000256" key="6">
    <source>
        <dbReference type="ARBA" id="ARBA00022723"/>
    </source>
</evidence>
<gene>
    <name evidence="13" type="ORF">WJX74_009411</name>
</gene>
<evidence type="ECO:0000256" key="10">
    <source>
        <dbReference type="ARBA" id="ARBA00023136"/>
    </source>
</evidence>
<evidence type="ECO:0000256" key="7">
    <source>
        <dbReference type="ARBA" id="ARBA00022982"/>
    </source>
</evidence>
<name>A0AAW1RH83_9CHLO</name>
<evidence type="ECO:0000313" key="13">
    <source>
        <dbReference type="EMBL" id="KAK9833176.1"/>
    </source>
</evidence>
<proteinExistence type="predicted"/>
<feature type="transmembrane region" description="Helical" evidence="11">
    <location>
        <begin position="110"/>
        <end position="131"/>
    </location>
</feature>
<comment type="subcellular location">
    <subcellularLocation>
        <location evidence="2">Membrane</location>
        <topology evidence="2">Multi-pass membrane protein</topology>
    </subcellularLocation>
</comment>
<evidence type="ECO:0000256" key="11">
    <source>
        <dbReference type="SAM" id="Phobius"/>
    </source>
</evidence>
<keyword evidence="4" id="KW-0349">Heme</keyword>
<keyword evidence="10 11" id="KW-0472">Membrane</keyword>
<dbReference type="PANTHER" id="PTHR15422:SF45">
    <property type="entry name" value="CYTOCHROME B561 DOMAIN-CONTAINING PROTEIN"/>
    <property type="match status" value="1"/>
</dbReference>
<dbReference type="Pfam" id="PF03188">
    <property type="entry name" value="Cytochrom_B561"/>
    <property type="match status" value="1"/>
</dbReference>
<feature type="transmembrane region" description="Helical" evidence="11">
    <location>
        <begin position="143"/>
        <end position="160"/>
    </location>
</feature>
<organism evidence="13 14">
    <name type="scientific">Apatococcus lobatus</name>
    <dbReference type="NCBI Taxonomy" id="904363"/>
    <lineage>
        <taxon>Eukaryota</taxon>
        <taxon>Viridiplantae</taxon>
        <taxon>Chlorophyta</taxon>
        <taxon>core chlorophytes</taxon>
        <taxon>Trebouxiophyceae</taxon>
        <taxon>Chlorellales</taxon>
        <taxon>Chlorellaceae</taxon>
        <taxon>Apatococcus</taxon>
    </lineage>
</organism>
<keyword evidence="5 11" id="KW-0812">Transmembrane</keyword>
<evidence type="ECO:0000256" key="3">
    <source>
        <dbReference type="ARBA" id="ARBA00022448"/>
    </source>
</evidence>